<protein>
    <submittedName>
        <fullName evidence="1">Uncharacterized protein</fullName>
    </submittedName>
</protein>
<dbReference type="EMBL" id="FCOE02000005">
    <property type="protein sequence ID" value="SAK54368.1"/>
    <property type="molecule type" value="Genomic_DNA"/>
</dbReference>
<dbReference type="OrthoDB" id="9144891at2"/>
<keyword evidence="2" id="KW-1185">Reference proteome</keyword>
<name>A0A158A977_9BURK</name>
<accession>A0A158A977</accession>
<evidence type="ECO:0000313" key="1">
    <source>
        <dbReference type="EMBL" id="SAK54368.1"/>
    </source>
</evidence>
<reference evidence="1" key="1">
    <citation type="submission" date="2016-01" db="EMBL/GenBank/DDBJ databases">
        <authorList>
            <person name="Peeters C."/>
        </authorList>
    </citation>
    <scope>NUCLEOTIDE SEQUENCE [LARGE SCALE GENOMIC DNA]</scope>
    <source>
        <strain evidence="1">LMG 29323</strain>
    </source>
</reference>
<dbReference type="STRING" id="1777141.AWB80_01978"/>
<comment type="caution">
    <text evidence="1">The sequence shown here is derived from an EMBL/GenBank/DDBJ whole genome shotgun (WGS) entry which is preliminary data.</text>
</comment>
<dbReference type="AlphaFoldDB" id="A0A158A977"/>
<sequence>MIERSKWTYETAASGGASIGELMLSGGSFILKDPTQTLHRFRYAGLGAGVGWGARVPKSIRLPDFNLPRSGTSLSASGATTDYPGRGWVYRCRKPELKPSDFAGMTIYVDAGAGLLVAESFSGFIAGIDQRAMIPWMFNPGLFANAIGASARALVGLRGMSEGLIDGVGLGFMLGSITYTGPS</sequence>
<evidence type="ECO:0000313" key="2">
    <source>
        <dbReference type="Proteomes" id="UP000054911"/>
    </source>
</evidence>
<dbReference type="Proteomes" id="UP000054911">
    <property type="component" value="Unassembled WGS sequence"/>
</dbReference>
<dbReference type="RefSeq" id="WP_143328001.1">
    <property type="nucleotide sequence ID" value="NZ_FCOE02000005.1"/>
</dbReference>
<proteinExistence type="predicted"/>
<organism evidence="1 2">
    <name type="scientific">Caballeronia pedi</name>
    <dbReference type="NCBI Taxonomy" id="1777141"/>
    <lineage>
        <taxon>Bacteria</taxon>
        <taxon>Pseudomonadati</taxon>
        <taxon>Pseudomonadota</taxon>
        <taxon>Betaproteobacteria</taxon>
        <taxon>Burkholderiales</taxon>
        <taxon>Burkholderiaceae</taxon>
        <taxon>Caballeronia</taxon>
    </lineage>
</organism>
<gene>
    <name evidence="1" type="ORF">AWB80_01978</name>
</gene>